<comment type="caution">
    <text evidence="3">The sequence shown here is derived from an EMBL/GenBank/DDBJ whole genome shotgun (WGS) entry which is preliminary data.</text>
</comment>
<sequence length="442" mass="48787">MPSSSPIAKAPGTRRPTPVTAAPIAHHFGPMNQPLEEAVADLSEDESHSSENSKGPDVVGADLASCVVDIVDDLWEHDPEPVVHASSETVVDSSAHESSVLEEMEWKVWLLASLHNHNLVGWQDQEKRNAAGDCRSDDLARFPWVQDTAPVEAEDEHDQSSGVQTHTNPVEVQQKIFCKLLPVKHREGRWVVEEEPGQNTGDVDRDQEVERVPPGSWVLKEAEFARYRYFIGTSSATTQKKDCWKATATPIRVSAPMIVLTFIATAPSIEPMRPRKDPKMKNHRRPKISQSLPTIKKNTAPPQMLTRGTQLMFGEGPMSASMAPRMGATRPKPGFMYQYFSSLASWRDAFTSNATHKRHANGEHGTDVVDGKPVLSIDLISISSLGFLGTIIVVSMIHDRRVANIVAWVLSSMLGLLIMLIMLDNTTVSRESSLDGVHDDDC</sequence>
<dbReference type="Proteomes" id="UP000073492">
    <property type="component" value="Unassembled WGS sequence"/>
</dbReference>
<organism evidence="3 4">
    <name type="scientific">Pseudocercospora musae</name>
    <dbReference type="NCBI Taxonomy" id="113226"/>
    <lineage>
        <taxon>Eukaryota</taxon>
        <taxon>Fungi</taxon>
        <taxon>Dikarya</taxon>
        <taxon>Ascomycota</taxon>
        <taxon>Pezizomycotina</taxon>
        <taxon>Dothideomycetes</taxon>
        <taxon>Dothideomycetidae</taxon>
        <taxon>Mycosphaerellales</taxon>
        <taxon>Mycosphaerellaceae</taxon>
        <taxon>Pseudocercospora</taxon>
    </lineage>
</organism>
<feature type="transmembrane region" description="Helical" evidence="2">
    <location>
        <begin position="379"/>
        <end position="398"/>
    </location>
</feature>
<proteinExistence type="predicted"/>
<evidence type="ECO:0000256" key="2">
    <source>
        <dbReference type="SAM" id="Phobius"/>
    </source>
</evidence>
<feature type="region of interest" description="Disordered" evidence="1">
    <location>
        <begin position="1"/>
        <end position="58"/>
    </location>
</feature>
<keyword evidence="2" id="KW-1133">Transmembrane helix</keyword>
<keyword evidence="4" id="KW-1185">Reference proteome</keyword>
<evidence type="ECO:0000256" key="1">
    <source>
        <dbReference type="SAM" id="MobiDB-lite"/>
    </source>
</evidence>
<evidence type="ECO:0000313" key="3">
    <source>
        <dbReference type="EMBL" id="KXT05062.1"/>
    </source>
</evidence>
<name>A0A139HRQ4_9PEZI</name>
<keyword evidence="2" id="KW-0472">Membrane</keyword>
<dbReference type="AlphaFoldDB" id="A0A139HRQ4"/>
<gene>
    <name evidence="3" type="ORF">AC579_1021</name>
</gene>
<dbReference type="EMBL" id="LFZO01000576">
    <property type="protein sequence ID" value="KXT05062.1"/>
    <property type="molecule type" value="Genomic_DNA"/>
</dbReference>
<reference evidence="3 4" key="1">
    <citation type="submission" date="2015-07" db="EMBL/GenBank/DDBJ databases">
        <title>Comparative genomics of the Sigatoka disease complex on banana suggests a link between parallel evolutionary changes in Pseudocercospora fijiensis and Pseudocercospora eumusae and increased virulence on the banana host.</title>
        <authorList>
            <person name="Chang T.-C."/>
            <person name="Salvucci A."/>
            <person name="Crous P.W."/>
            <person name="Stergiopoulos I."/>
        </authorList>
    </citation>
    <scope>NUCLEOTIDE SEQUENCE [LARGE SCALE GENOMIC DNA]</scope>
    <source>
        <strain evidence="3 4">CBS 116634</strain>
    </source>
</reference>
<protein>
    <submittedName>
        <fullName evidence="3">Uncharacterized protein</fullName>
    </submittedName>
</protein>
<keyword evidence="2" id="KW-0812">Transmembrane</keyword>
<feature type="transmembrane region" description="Helical" evidence="2">
    <location>
        <begin position="405"/>
        <end position="423"/>
    </location>
</feature>
<evidence type="ECO:0000313" key="4">
    <source>
        <dbReference type="Proteomes" id="UP000073492"/>
    </source>
</evidence>
<accession>A0A139HRQ4</accession>